<dbReference type="InterPro" id="IPR003388">
    <property type="entry name" value="Reticulon"/>
</dbReference>
<name>A0A4Y7IHY4_PAPSO</name>
<dbReference type="Gramene" id="RZC48504">
    <property type="protein sequence ID" value="RZC48504"/>
    <property type="gene ID" value="C5167_016925"/>
</dbReference>
<feature type="domain" description="Reticulon" evidence="8">
    <location>
        <begin position="42"/>
        <end position="239"/>
    </location>
</feature>
<sequence>MGDDDQHHSSTPNPDSSSTATSTTISTSNRKSVHQSLGGGAVADVLLWKRWRTGAFVLVTATTMWILFEIAGYSLLSFAANVLLLLVTILFLWAKSASVLNRYHLSYLAFIRRPLPPLPNLELSDAMIEKFTASTQVWINRILGVAHDITLKGDWRLFLKVVSGLFIVSYLGSLFSFLTLAYFVVLISLAVPPMYHKYQDHIDDKLNVTHKALSRQYSKIDENILSKLSKAPVKDKKIQ</sequence>
<dbReference type="PANTHER" id="PTHR10994">
    <property type="entry name" value="RETICULON"/>
    <property type="match status" value="1"/>
</dbReference>
<evidence type="ECO:0000256" key="1">
    <source>
        <dbReference type="ARBA" id="ARBA00004477"/>
    </source>
</evidence>
<gene>
    <name evidence="9" type="ORF">C5167_016925</name>
</gene>
<feature type="compositionally biased region" description="Low complexity" evidence="7">
    <location>
        <begin position="9"/>
        <end position="28"/>
    </location>
</feature>
<dbReference type="AlphaFoldDB" id="A0A4Y7IHY4"/>
<evidence type="ECO:0000259" key="8">
    <source>
        <dbReference type="PROSITE" id="PS50845"/>
    </source>
</evidence>
<dbReference type="EMBL" id="CM010716">
    <property type="protein sequence ID" value="RZC48504.1"/>
    <property type="molecule type" value="Genomic_DNA"/>
</dbReference>
<dbReference type="Pfam" id="PF02453">
    <property type="entry name" value="Reticulon"/>
    <property type="match status" value="1"/>
</dbReference>
<dbReference type="Proteomes" id="UP000316621">
    <property type="component" value="Chromosome 2"/>
</dbReference>
<keyword evidence="3 6" id="KW-0256">Endoplasmic reticulum</keyword>
<feature type="transmembrane region" description="Helical" evidence="6">
    <location>
        <begin position="51"/>
        <end position="68"/>
    </location>
</feature>
<evidence type="ECO:0000256" key="4">
    <source>
        <dbReference type="ARBA" id="ARBA00022989"/>
    </source>
</evidence>
<proteinExistence type="predicted"/>
<reference evidence="9 10" key="1">
    <citation type="journal article" date="2018" name="Science">
        <title>The opium poppy genome and morphinan production.</title>
        <authorList>
            <person name="Guo L."/>
            <person name="Winzer T."/>
            <person name="Yang X."/>
            <person name="Li Y."/>
            <person name="Ning Z."/>
            <person name="He Z."/>
            <person name="Teodor R."/>
            <person name="Lu Y."/>
            <person name="Bowser T.A."/>
            <person name="Graham I.A."/>
            <person name="Ye K."/>
        </authorList>
    </citation>
    <scope>NUCLEOTIDE SEQUENCE [LARGE SCALE GENOMIC DNA]</scope>
    <source>
        <strain evidence="10">cv. HN1</strain>
        <tissue evidence="9">Leaves</tissue>
    </source>
</reference>
<keyword evidence="4 6" id="KW-1133">Transmembrane helix</keyword>
<comment type="subcellular location">
    <subcellularLocation>
        <location evidence="1 6">Endoplasmic reticulum membrane</location>
        <topology evidence="1 6">Multi-pass membrane protein</topology>
    </subcellularLocation>
</comment>
<evidence type="ECO:0000313" key="9">
    <source>
        <dbReference type="EMBL" id="RZC48504.1"/>
    </source>
</evidence>
<feature type="region of interest" description="Disordered" evidence="7">
    <location>
        <begin position="1"/>
        <end position="35"/>
    </location>
</feature>
<dbReference type="PROSITE" id="PS50845">
    <property type="entry name" value="RETICULON"/>
    <property type="match status" value="1"/>
</dbReference>
<evidence type="ECO:0000256" key="7">
    <source>
        <dbReference type="SAM" id="MobiDB-lite"/>
    </source>
</evidence>
<dbReference type="OMA" id="TLWYLFE"/>
<keyword evidence="2 6" id="KW-0812">Transmembrane</keyword>
<evidence type="ECO:0000256" key="3">
    <source>
        <dbReference type="ARBA" id="ARBA00022824"/>
    </source>
</evidence>
<feature type="transmembrane region" description="Helical" evidence="6">
    <location>
        <begin position="165"/>
        <end position="191"/>
    </location>
</feature>
<evidence type="ECO:0000256" key="5">
    <source>
        <dbReference type="ARBA" id="ARBA00023136"/>
    </source>
</evidence>
<keyword evidence="10" id="KW-1185">Reference proteome</keyword>
<feature type="transmembrane region" description="Helical" evidence="6">
    <location>
        <begin position="75"/>
        <end position="94"/>
    </location>
</feature>
<keyword evidence="5 6" id="KW-0472">Membrane</keyword>
<evidence type="ECO:0000256" key="6">
    <source>
        <dbReference type="RuleBase" id="RU363132"/>
    </source>
</evidence>
<dbReference type="STRING" id="3469.A0A4Y7IHY4"/>
<accession>A0A4Y7IHY4</accession>
<organism evidence="9 10">
    <name type="scientific">Papaver somniferum</name>
    <name type="common">Opium poppy</name>
    <dbReference type="NCBI Taxonomy" id="3469"/>
    <lineage>
        <taxon>Eukaryota</taxon>
        <taxon>Viridiplantae</taxon>
        <taxon>Streptophyta</taxon>
        <taxon>Embryophyta</taxon>
        <taxon>Tracheophyta</taxon>
        <taxon>Spermatophyta</taxon>
        <taxon>Magnoliopsida</taxon>
        <taxon>Ranunculales</taxon>
        <taxon>Papaveraceae</taxon>
        <taxon>Papaveroideae</taxon>
        <taxon>Papaver</taxon>
    </lineage>
</organism>
<dbReference type="InterPro" id="IPR045064">
    <property type="entry name" value="Reticulon-like"/>
</dbReference>
<dbReference type="GO" id="GO:0005789">
    <property type="term" value="C:endoplasmic reticulum membrane"/>
    <property type="evidence" value="ECO:0007669"/>
    <property type="project" value="UniProtKB-SubCell"/>
</dbReference>
<dbReference type="GO" id="GO:0009617">
    <property type="term" value="P:response to bacterium"/>
    <property type="evidence" value="ECO:0007669"/>
    <property type="project" value="InterPro"/>
</dbReference>
<evidence type="ECO:0000256" key="2">
    <source>
        <dbReference type="ARBA" id="ARBA00022692"/>
    </source>
</evidence>
<dbReference type="PANTHER" id="PTHR10994:SF154">
    <property type="entry name" value="RETICULON-LIKE PROTEIN B11"/>
    <property type="match status" value="1"/>
</dbReference>
<protein>
    <recommendedName>
        <fullName evidence="6">Reticulon-like protein</fullName>
    </recommendedName>
</protein>
<evidence type="ECO:0000313" key="10">
    <source>
        <dbReference type="Proteomes" id="UP000316621"/>
    </source>
</evidence>